<evidence type="ECO:0000313" key="2">
    <source>
        <dbReference type="Proteomes" id="UP000265520"/>
    </source>
</evidence>
<dbReference type="Proteomes" id="UP000265520">
    <property type="component" value="Unassembled WGS sequence"/>
</dbReference>
<accession>A0A392M6W0</accession>
<protein>
    <submittedName>
        <fullName evidence="1">Uncharacterized protein</fullName>
    </submittedName>
</protein>
<feature type="non-terminal residue" evidence="1">
    <location>
        <position position="1"/>
    </location>
</feature>
<proteinExistence type="predicted"/>
<evidence type="ECO:0000313" key="1">
    <source>
        <dbReference type="EMBL" id="MCH82825.1"/>
    </source>
</evidence>
<dbReference type="AlphaFoldDB" id="A0A392M6W0"/>
<name>A0A392M6W0_9FABA</name>
<reference evidence="1 2" key="1">
    <citation type="journal article" date="2018" name="Front. Plant Sci.">
        <title>Red Clover (Trifolium pratense) and Zigzag Clover (T. medium) - A Picture of Genomic Similarities and Differences.</title>
        <authorList>
            <person name="Dluhosova J."/>
            <person name="Istvanek J."/>
            <person name="Nedelnik J."/>
            <person name="Repkova J."/>
        </authorList>
    </citation>
    <scope>NUCLEOTIDE SEQUENCE [LARGE SCALE GENOMIC DNA]</scope>
    <source>
        <strain evidence="2">cv. 10/8</strain>
        <tissue evidence="1">Leaf</tissue>
    </source>
</reference>
<gene>
    <name evidence="1" type="ORF">A2U01_0003637</name>
</gene>
<dbReference type="EMBL" id="LXQA010004242">
    <property type="protein sequence ID" value="MCH82825.1"/>
    <property type="molecule type" value="Genomic_DNA"/>
</dbReference>
<keyword evidence="2" id="KW-1185">Reference proteome</keyword>
<comment type="caution">
    <text evidence="1">The sequence shown here is derived from an EMBL/GenBank/DDBJ whole genome shotgun (WGS) entry which is preliminary data.</text>
</comment>
<organism evidence="1 2">
    <name type="scientific">Trifolium medium</name>
    <dbReference type="NCBI Taxonomy" id="97028"/>
    <lineage>
        <taxon>Eukaryota</taxon>
        <taxon>Viridiplantae</taxon>
        <taxon>Streptophyta</taxon>
        <taxon>Embryophyta</taxon>
        <taxon>Tracheophyta</taxon>
        <taxon>Spermatophyta</taxon>
        <taxon>Magnoliopsida</taxon>
        <taxon>eudicotyledons</taxon>
        <taxon>Gunneridae</taxon>
        <taxon>Pentapetalae</taxon>
        <taxon>rosids</taxon>
        <taxon>fabids</taxon>
        <taxon>Fabales</taxon>
        <taxon>Fabaceae</taxon>
        <taxon>Papilionoideae</taxon>
        <taxon>50 kb inversion clade</taxon>
        <taxon>NPAAA clade</taxon>
        <taxon>Hologalegina</taxon>
        <taxon>IRL clade</taxon>
        <taxon>Trifolieae</taxon>
        <taxon>Trifolium</taxon>
    </lineage>
</organism>
<sequence>HASTTEGAPSTSVHLKLKKNRESPLKLRAETLLDEDQPIIGPNVAVPWLNAELAMEGSRRGEGTLRRARPPLVREFLLLGPIRARKSLTKIHAVSDKRKK</sequence>